<dbReference type="GO" id="GO:0001228">
    <property type="term" value="F:DNA-binding transcription activator activity, RNA polymerase II-specific"/>
    <property type="evidence" value="ECO:0007669"/>
    <property type="project" value="TreeGrafter"/>
</dbReference>
<evidence type="ECO:0000259" key="5">
    <source>
        <dbReference type="PROSITE" id="PS50118"/>
    </source>
</evidence>
<dbReference type="GO" id="GO:0000978">
    <property type="term" value="F:RNA polymerase II cis-regulatory region sequence-specific DNA binding"/>
    <property type="evidence" value="ECO:0007669"/>
    <property type="project" value="TreeGrafter"/>
</dbReference>
<dbReference type="STRING" id="645134.A0A0L0HE66"/>
<reference evidence="6 7" key="1">
    <citation type="submission" date="2009-08" db="EMBL/GenBank/DDBJ databases">
        <title>The Genome Sequence of Spizellomyces punctatus strain DAOM BR117.</title>
        <authorList>
            <consortium name="The Broad Institute Genome Sequencing Platform"/>
            <person name="Russ C."/>
            <person name="Cuomo C."/>
            <person name="Shea T."/>
            <person name="Young S.K."/>
            <person name="Zeng Q."/>
            <person name="Koehrsen M."/>
            <person name="Haas B."/>
            <person name="Borodovsky M."/>
            <person name="Guigo R."/>
            <person name="Alvarado L."/>
            <person name="Berlin A."/>
            <person name="Bochicchio J."/>
            <person name="Borenstein D."/>
            <person name="Chapman S."/>
            <person name="Chen Z."/>
            <person name="Engels R."/>
            <person name="Freedman E."/>
            <person name="Gellesch M."/>
            <person name="Goldberg J."/>
            <person name="Griggs A."/>
            <person name="Gujja S."/>
            <person name="Heiman D."/>
            <person name="Hepburn T."/>
            <person name="Howarth C."/>
            <person name="Jen D."/>
            <person name="Larson L."/>
            <person name="Lewis B."/>
            <person name="Mehta T."/>
            <person name="Park D."/>
            <person name="Pearson M."/>
            <person name="Roberts A."/>
            <person name="Saif S."/>
            <person name="Shenoy N."/>
            <person name="Sisk P."/>
            <person name="Stolte C."/>
            <person name="Sykes S."/>
            <person name="Thomson T."/>
            <person name="Walk T."/>
            <person name="White J."/>
            <person name="Yandava C."/>
            <person name="Burger G."/>
            <person name="Gray M.W."/>
            <person name="Holland P.W.H."/>
            <person name="King N."/>
            <person name="Lang F.B.F."/>
            <person name="Roger A.J."/>
            <person name="Ruiz-Trillo I."/>
            <person name="Lander E."/>
            <person name="Nusbaum C."/>
        </authorList>
    </citation>
    <scope>NUCLEOTIDE SEQUENCE [LARGE SCALE GENOMIC DNA]</scope>
    <source>
        <strain evidence="6 7">DAOM BR117</strain>
    </source>
</reference>
<dbReference type="eggNOG" id="KOG0527">
    <property type="taxonomic scope" value="Eukaryota"/>
</dbReference>
<feature type="region of interest" description="Disordered" evidence="4">
    <location>
        <begin position="366"/>
        <end position="441"/>
    </location>
</feature>
<accession>A0A0L0HE66</accession>
<feature type="region of interest" description="Disordered" evidence="4">
    <location>
        <begin position="177"/>
        <end position="196"/>
    </location>
</feature>
<dbReference type="EMBL" id="KQ257458">
    <property type="protein sequence ID" value="KNC99311.1"/>
    <property type="molecule type" value="Genomic_DNA"/>
</dbReference>
<dbReference type="InterPro" id="IPR050140">
    <property type="entry name" value="SRY-related_HMG-box_TF-like"/>
</dbReference>
<keyword evidence="3" id="KW-0539">Nucleus</keyword>
<evidence type="ECO:0000256" key="4">
    <source>
        <dbReference type="SAM" id="MobiDB-lite"/>
    </source>
</evidence>
<feature type="region of interest" description="Disordered" evidence="4">
    <location>
        <begin position="18"/>
        <end position="39"/>
    </location>
</feature>
<dbReference type="RefSeq" id="XP_016607351.1">
    <property type="nucleotide sequence ID" value="XM_016753768.1"/>
</dbReference>
<dbReference type="PANTHER" id="PTHR10270:SF161">
    <property type="entry name" value="SEX-DETERMINING REGION Y PROTEIN"/>
    <property type="match status" value="1"/>
</dbReference>
<dbReference type="InParanoid" id="A0A0L0HE66"/>
<keyword evidence="7" id="KW-1185">Reference proteome</keyword>
<evidence type="ECO:0000313" key="6">
    <source>
        <dbReference type="EMBL" id="KNC99311.1"/>
    </source>
</evidence>
<evidence type="ECO:0000256" key="3">
    <source>
        <dbReference type="PROSITE-ProRule" id="PRU00267"/>
    </source>
</evidence>
<dbReference type="Gene3D" id="1.10.30.10">
    <property type="entry name" value="High mobility group box domain"/>
    <property type="match status" value="1"/>
</dbReference>
<dbReference type="CDD" id="cd01389">
    <property type="entry name" value="HMG-box_ROX1-like"/>
    <property type="match status" value="1"/>
</dbReference>
<dbReference type="InterPro" id="IPR009071">
    <property type="entry name" value="HMG_box_dom"/>
</dbReference>
<protein>
    <recommendedName>
        <fullName evidence="5">HMG box domain-containing protein</fullName>
    </recommendedName>
</protein>
<keyword evidence="1 3" id="KW-0238">DNA-binding</keyword>
<dbReference type="InterPro" id="IPR036910">
    <property type="entry name" value="HMG_box_dom_sf"/>
</dbReference>
<proteinExistence type="predicted"/>
<feature type="compositionally biased region" description="Low complexity" evidence="4">
    <location>
        <begin position="397"/>
        <end position="409"/>
    </location>
</feature>
<name>A0A0L0HE66_SPIPD</name>
<organism evidence="6 7">
    <name type="scientific">Spizellomyces punctatus (strain DAOM BR117)</name>
    <dbReference type="NCBI Taxonomy" id="645134"/>
    <lineage>
        <taxon>Eukaryota</taxon>
        <taxon>Fungi</taxon>
        <taxon>Fungi incertae sedis</taxon>
        <taxon>Chytridiomycota</taxon>
        <taxon>Chytridiomycota incertae sedis</taxon>
        <taxon>Chytridiomycetes</taxon>
        <taxon>Spizellomycetales</taxon>
        <taxon>Spizellomycetaceae</taxon>
        <taxon>Spizellomyces</taxon>
    </lineage>
</organism>
<dbReference type="GO" id="GO:0030154">
    <property type="term" value="P:cell differentiation"/>
    <property type="evidence" value="ECO:0007669"/>
    <property type="project" value="TreeGrafter"/>
</dbReference>
<evidence type="ECO:0000256" key="1">
    <source>
        <dbReference type="ARBA" id="ARBA00023125"/>
    </source>
</evidence>
<dbReference type="Proteomes" id="UP000053201">
    <property type="component" value="Unassembled WGS sequence"/>
</dbReference>
<dbReference type="Pfam" id="PF00505">
    <property type="entry name" value="HMG_box"/>
    <property type="match status" value="1"/>
</dbReference>
<evidence type="ECO:0000256" key="2">
    <source>
        <dbReference type="ARBA" id="ARBA00023163"/>
    </source>
</evidence>
<gene>
    <name evidence="6" type="ORF">SPPG_05561</name>
</gene>
<feature type="compositionally biased region" description="Polar residues" evidence="4">
    <location>
        <begin position="487"/>
        <end position="523"/>
    </location>
</feature>
<keyword evidence="2" id="KW-0804">Transcription</keyword>
<evidence type="ECO:0000313" key="7">
    <source>
        <dbReference type="Proteomes" id="UP000053201"/>
    </source>
</evidence>
<dbReference type="OrthoDB" id="6247875at2759"/>
<dbReference type="SUPFAM" id="SSF47095">
    <property type="entry name" value="HMG-box"/>
    <property type="match status" value="1"/>
</dbReference>
<dbReference type="VEuPathDB" id="FungiDB:SPPG_05561"/>
<feature type="region of interest" description="Disordered" evidence="4">
    <location>
        <begin position="474"/>
        <end position="542"/>
    </location>
</feature>
<feature type="domain" description="HMG box" evidence="5">
    <location>
        <begin position="299"/>
        <end position="367"/>
    </location>
</feature>
<dbReference type="SMART" id="SM00398">
    <property type="entry name" value="HMG"/>
    <property type="match status" value="1"/>
</dbReference>
<dbReference type="PROSITE" id="PS50118">
    <property type="entry name" value="HMG_BOX_2"/>
    <property type="match status" value="1"/>
</dbReference>
<feature type="DNA-binding region" description="HMG box" evidence="3">
    <location>
        <begin position="299"/>
        <end position="367"/>
    </location>
</feature>
<dbReference type="PANTHER" id="PTHR10270">
    <property type="entry name" value="SOX TRANSCRIPTION FACTOR"/>
    <property type="match status" value="1"/>
</dbReference>
<dbReference type="AlphaFoldDB" id="A0A0L0HE66"/>
<sequence length="542" mass="59439">MGYRKTKKLKANPAHLFLQAPSMHGQGGSVDDDPARSIDSPLDATIVETEYPTEEERAFEHGHGQFGHGADSGFMHRQFASSSTYPLPPYGGPFYFHGPTPPAMPYTSYWEPGVPVIGPGAAYGQDHLPPTIQVSLTSPISRSASDPSVSDGSRKGSLAITTDMFSSLAVDIKDRPASHATLGRPSRRGSFGHSAGHPVHVPGRLSYYTPKQPNFSPQEHVDESGDAGWCYVPQGYYPVLVPAHVPANAEVLTGLQQMGGILPRLSSRPYDTSFQTPASSTQPEMSNVKSYNLQKPKKAPRPANSFIIYRREKQDEVMRANEGITNNEASRLIGQMWANEPAEVKEIYKRKAEDAKRLHNITFPDYKYAPRKPSKTRKVETTTNKKRSFSEGMDEPSGSFSTTQGSTGSLVDSSTPASPMLSRDEESNTVRHPKTWVAHNPSHPKWTPIPIFHMGPSPSQPDIPQHTYVPWQAPENPHLTPPIYEYPSQTSLHSTQDLSFGNEQRSNSAPPGQAQMFGQQVQGSVEEPAASTSAPVWLHPAQ</sequence>
<dbReference type="GeneID" id="27688925"/>
<dbReference type="GO" id="GO:0005634">
    <property type="term" value="C:nucleus"/>
    <property type="evidence" value="ECO:0007669"/>
    <property type="project" value="UniProtKB-UniRule"/>
</dbReference>